<feature type="transmembrane region" description="Helical" evidence="2">
    <location>
        <begin position="101"/>
        <end position="122"/>
    </location>
</feature>
<feature type="transmembrane region" description="Helical" evidence="2">
    <location>
        <begin position="322"/>
        <end position="349"/>
    </location>
</feature>
<feature type="transmembrane region" description="Helical" evidence="2">
    <location>
        <begin position="629"/>
        <end position="649"/>
    </location>
</feature>
<protein>
    <submittedName>
        <fullName evidence="6">Uncharacterized protein</fullName>
    </submittedName>
</protein>
<dbReference type="EMBL" id="GL945431">
    <property type="protein sequence ID" value="EGO27432.1"/>
    <property type="molecule type" value="Genomic_DNA"/>
</dbReference>
<dbReference type="HOGENOM" id="CLU_012543_0_0_1"/>
<feature type="domain" description="DUF2427" evidence="4">
    <location>
        <begin position="99"/>
        <end position="176"/>
    </location>
</feature>
<reference evidence="6" key="1">
    <citation type="submission" date="2011-04" db="EMBL/GenBank/DDBJ databases">
        <title>Evolution of plant cell wall degrading machinery underlies the functional diversity of forest fungi.</title>
        <authorList>
            <consortium name="US DOE Joint Genome Institute (JGI-PGF)"/>
            <person name="Eastwood D.C."/>
            <person name="Floudas D."/>
            <person name="Binder M."/>
            <person name="Majcherczyk A."/>
            <person name="Schneider P."/>
            <person name="Aerts A."/>
            <person name="Asiegbu F.O."/>
            <person name="Baker S.E."/>
            <person name="Barry K."/>
            <person name="Bendiksby M."/>
            <person name="Blumentritt M."/>
            <person name="Coutinho P.M."/>
            <person name="Cullen D."/>
            <person name="Cullen D."/>
            <person name="Gathman A."/>
            <person name="Goodell B."/>
            <person name="Henrissat B."/>
            <person name="Ihrmark K."/>
            <person name="Kauserud H."/>
            <person name="Kohler A."/>
            <person name="LaButti K."/>
            <person name="Lapidus A."/>
            <person name="Lavin J.L."/>
            <person name="Lee Y.-H."/>
            <person name="Lindquist E."/>
            <person name="Lilly W."/>
            <person name="Lucas S."/>
            <person name="Morin E."/>
            <person name="Murat C."/>
            <person name="Oguiza J.A."/>
            <person name="Park J."/>
            <person name="Pisabarro A.G."/>
            <person name="Riley R."/>
            <person name="Rosling A."/>
            <person name="Salamov A."/>
            <person name="Schmidt O."/>
            <person name="Schmutz J."/>
            <person name="Skrede I."/>
            <person name="Stenlid J."/>
            <person name="Wiebenga A."/>
            <person name="Xie X."/>
            <person name="Kues U."/>
            <person name="Hibbett D.S."/>
            <person name="Hoffmeister D."/>
            <person name="Hogberg N."/>
            <person name="Martin F."/>
            <person name="Grigoriev I.V."/>
            <person name="Watkinson S.C."/>
        </authorList>
    </citation>
    <scope>NUCLEOTIDE SEQUENCE</scope>
    <source>
        <strain evidence="6">S7.9</strain>
    </source>
</reference>
<evidence type="ECO:0000256" key="3">
    <source>
        <dbReference type="SAM" id="SignalP"/>
    </source>
</evidence>
<feature type="transmembrane region" description="Helical" evidence="2">
    <location>
        <begin position="398"/>
        <end position="418"/>
    </location>
</feature>
<keyword evidence="2" id="KW-1133">Transmembrane helix</keyword>
<feature type="transmembrane region" description="Helical" evidence="2">
    <location>
        <begin position="369"/>
        <end position="386"/>
    </location>
</feature>
<feature type="transmembrane region" description="Helical" evidence="2">
    <location>
        <begin position="170"/>
        <end position="191"/>
    </location>
</feature>
<feature type="transmembrane region" description="Helical" evidence="2">
    <location>
        <begin position="564"/>
        <end position="583"/>
    </location>
</feature>
<proteinExistence type="predicted"/>
<dbReference type="OrthoDB" id="4005299at2759"/>
<evidence type="ECO:0000259" key="5">
    <source>
        <dbReference type="Pfam" id="PF10355"/>
    </source>
</evidence>
<dbReference type="Pfam" id="PF10348">
    <property type="entry name" value="DUF2427"/>
    <property type="match status" value="1"/>
</dbReference>
<dbReference type="RefSeq" id="XP_007315523.1">
    <property type="nucleotide sequence ID" value="XM_007315461.1"/>
</dbReference>
<evidence type="ECO:0000256" key="1">
    <source>
        <dbReference type="SAM" id="MobiDB-lite"/>
    </source>
</evidence>
<sequence>MRSSWCTIGLLVPALALTATTALASSSADLQTRQISDLSPLAGRYHSRRDGDHEHMHMHGAPLLELNETELQMWHPPTPPSYWSIDIEDRDPDAARYPGLMALHIVMMSLAFFVALPVGIALRSVRHAWHAVVVLVFYGLCALGCAASALYKKLTPNMYDGSTHTSHGYFVLFLSLCLSAVDIAAFCIRLYTFVRNREPFVFKTFWRTVVLGREDVNVGSDLEYTGLVDESEEIFDAETKPHRVAEAVESVHIDRLDDDETASWANDVQRSHRGHQYSQSTSSERTVFGIRSPRGSRHSDDTLHDLGIPAIIRPKTHMLRRVANVAFATLERSLVFAGFAMLLSGVVVYTGGCREGYINGCLAHLIKGGIFWCYGLVTFARFLGSFSELGWSWNRTPAGDYVSAEFVESLVIFIYGITNTWMERFGAHPGDPYTTKQLQHISIAVMFWFAGLVGMGIESKRVRRWLAASASSAMRSATVSHETIAEPPSYRASFNPFPALVIGVTGAAMSAHAQTYLFQVQIHEIWGWLLLGFSVLRCLTYFFVWLGPPRSILPSRPPTEALGSFFLACGGLMFIFSTEEITIAAMRKGRDDDVVPQRCRRHYLLRILLDAFYCRAQGLAQVAISISAFIHRVIIAMISYTCSLSFHPFSCWLSSGHYLCCFLTIFSSYLLYPFPTPVSILPALPSILLLSNLFYFYIFISSTTCAPSCAVSLTFLRPSLYDTTLAT</sequence>
<feature type="domain" description="Protein YTP1-like C-terminal" evidence="5">
    <location>
        <begin position="338"/>
        <end position="594"/>
    </location>
</feature>
<evidence type="ECO:0000313" key="6">
    <source>
        <dbReference type="EMBL" id="EGO27432.1"/>
    </source>
</evidence>
<feature type="transmembrane region" description="Helical" evidence="2">
    <location>
        <begin position="438"/>
        <end position="457"/>
    </location>
</feature>
<keyword evidence="3" id="KW-0732">Signal</keyword>
<dbReference type="InterPro" id="IPR018827">
    <property type="entry name" value="YTP1_C"/>
</dbReference>
<organism>
    <name type="scientific">Serpula lacrymans var. lacrymans (strain S7.9)</name>
    <name type="common">Dry rot fungus</name>
    <dbReference type="NCBI Taxonomy" id="578457"/>
    <lineage>
        <taxon>Eukaryota</taxon>
        <taxon>Fungi</taxon>
        <taxon>Dikarya</taxon>
        <taxon>Basidiomycota</taxon>
        <taxon>Agaricomycotina</taxon>
        <taxon>Agaricomycetes</taxon>
        <taxon>Agaricomycetidae</taxon>
        <taxon>Boletales</taxon>
        <taxon>Coniophorineae</taxon>
        <taxon>Serpulaceae</taxon>
        <taxon>Serpula</taxon>
    </lineage>
</organism>
<gene>
    <name evidence="6" type="ORF">SERLADRAFT_460841</name>
</gene>
<dbReference type="Pfam" id="PF10355">
    <property type="entry name" value="Ytp1"/>
    <property type="match status" value="1"/>
</dbReference>
<keyword evidence="2" id="KW-0472">Membrane</keyword>
<feature type="compositionally biased region" description="Polar residues" evidence="1">
    <location>
        <begin position="276"/>
        <end position="285"/>
    </location>
</feature>
<feature type="transmembrane region" description="Helical" evidence="2">
    <location>
        <begin position="656"/>
        <end position="674"/>
    </location>
</feature>
<dbReference type="KEGG" id="sla:SERLADRAFT_460841"/>
<dbReference type="GeneID" id="18818135"/>
<keyword evidence="2" id="KW-0812">Transmembrane</keyword>
<feature type="chain" id="PRO_5003376128" evidence="3">
    <location>
        <begin position="25"/>
        <end position="727"/>
    </location>
</feature>
<feature type="transmembrane region" description="Helical" evidence="2">
    <location>
        <begin position="129"/>
        <end position="150"/>
    </location>
</feature>
<evidence type="ECO:0000259" key="4">
    <source>
        <dbReference type="Pfam" id="PF10348"/>
    </source>
</evidence>
<feature type="region of interest" description="Disordered" evidence="1">
    <location>
        <begin position="269"/>
        <end position="299"/>
    </location>
</feature>
<name>F8NMN5_SERL9</name>
<dbReference type="InterPro" id="IPR018825">
    <property type="entry name" value="DUF2427"/>
</dbReference>
<dbReference type="PANTHER" id="PTHR31685:SF3">
    <property type="entry name" value="INTEGRAL MEMBRANE PROTEIN (AFU_ORTHOLOGUE AFUA_6G12730)"/>
    <property type="match status" value="1"/>
</dbReference>
<feature type="signal peptide" evidence="3">
    <location>
        <begin position="1"/>
        <end position="24"/>
    </location>
</feature>
<accession>F8NMN5</accession>
<dbReference type="AlphaFoldDB" id="F8NMN5"/>
<feature type="transmembrane region" description="Helical" evidence="2">
    <location>
        <begin position="525"/>
        <end position="544"/>
    </location>
</feature>
<evidence type="ECO:0000256" key="2">
    <source>
        <dbReference type="SAM" id="Phobius"/>
    </source>
</evidence>
<dbReference type="Proteomes" id="UP000008064">
    <property type="component" value="Unassembled WGS sequence"/>
</dbReference>
<dbReference type="PANTHER" id="PTHR31685">
    <property type="entry name" value="INTEGRAL MEMBRANE PROTEIN (AFU_ORTHOLOGUE AFUA_6G12730)-RELATED"/>
    <property type="match status" value="1"/>
</dbReference>